<keyword evidence="4" id="KW-1185">Reference proteome</keyword>
<dbReference type="RefSeq" id="WP_191040812.1">
    <property type="nucleotide sequence ID" value="NZ_JACXAA010000007.1"/>
</dbReference>
<evidence type="ECO:0008006" key="5">
    <source>
        <dbReference type="Google" id="ProtNLM"/>
    </source>
</evidence>
<name>A0A927GEZ5_9BACT</name>
<dbReference type="InterPro" id="IPR013783">
    <property type="entry name" value="Ig-like_fold"/>
</dbReference>
<protein>
    <recommendedName>
        <fullName evidence="5">SD-repeat containing protein B domain-containing protein</fullName>
    </recommendedName>
</protein>
<evidence type="ECO:0000313" key="3">
    <source>
        <dbReference type="EMBL" id="MBD2755198.1"/>
    </source>
</evidence>
<feature type="region of interest" description="Disordered" evidence="1">
    <location>
        <begin position="921"/>
        <end position="948"/>
    </location>
</feature>
<feature type="signal peptide" evidence="2">
    <location>
        <begin position="1"/>
        <end position="20"/>
    </location>
</feature>
<evidence type="ECO:0000313" key="4">
    <source>
        <dbReference type="Proteomes" id="UP000653797"/>
    </source>
</evidence>
<evidence type="ECO:0000256" key="1">
    <source>
        <dbReference type="SAM" id="MobiDB-lite"/>
    </source>
</evidence>
<sequence>MNRLRLTLLLVVLLAVTARAQLYNNGLISNTKNLISNVQMPSIVTDKGVYNGSKEGIFEHKGPSAQTLTNQGVYNATEGHTDKFMGPGGQPGPQEIAGTVRPYFFNLQLLNGANQPIAITNTDGVNVRNQATFSNGITTTVRSTTTAGALRFEATATYTGGNTDAQHVNGYVSKIGSTSFTFPVGSGIDVRSLTMSAPATATDQYSVAWIVGDPTSTTDLSGTPALHPISSFDGASLSAVSPVGQWDWIAVSGTGAGLTITVSIPDLTGFESAVSLRLVGWDGTRWINLSTGAKAYLGGTSYASGNTENSLLAGTMVAGISAIGVGMLPVDYSLSGNVFDDGNGLTDNLVNQTGAGPNPLNGTDIDPLRSGSQPLYVSLVSSTNGVVAIVPVTSTGSYSFSGVAAGTYSVVLNTNAAGGTTVSLPVSWTYTGENLGTGPGSDGTADGRLTGIFVNTANVNGANFGINRLPEGASVVLTAETNPGGANRANIPASAFTGSDLEDGTYPSNLAGRSVSLSPATGGTLYYQGAPVTATQLITVFDPTQVSLDPTSTQSTTVTFEYTVRDNAGVSSNPGLTPSLVSFPFRLAPISISGRVFDDGNGQTDNTVNGVAVNGTAVPPASGNPVPLFVSLSIEGNLISTVPVSSSGVFSFSSVQGGSIGYQLVLTTNPQGAGSFASLPSSWTYTGEYLGTGPGNDGFADGVLSVLVGSGSKTDANFGIDQKPVGTSLTLTAQVNPGGTTQVPISATAFVATDREDGTYPNNLAGRAVSLSAAIGGTLYYSTTAVSTSLAVTSFDPTQVSLDPTAPGSTTAMFSYRVKDNAGVNSEPATITVPFTQLPSLSGRVFDDGNGQTDNTVNGVAVNGTDIDLVAPGNQALYATLVNSTTALATVGVTSTGTYTFTNVAPDTYSVVLSSNAQGSITPSLPTSWDNTGEHLGTGPGSDASPNGRLTEVTVGTANVGEANFGIDQKPQVVTSVMPLQPNPEGKNRAPVYASTFTGSDLEDGSYPNNLRGRSVSLSPATGGTLYYQNIDVSGQQAITNFDPAQLTLDPTATGSTIATFSYSVKDNAGVESDAAIVTATFYKDENKDEDKNDSKEIELPKTTFTIVIPPILIPPIVLPPLPITGIRIPTFPTNVIRIIVNGVTYTKDNFPEDGIVIKTNEEGEIIEDVVIEPENDDLPAGLPFLALGPGGVVLTALGTVIVNPPAPDLVPIMYARPTTVYGTSPVNVVITVADITSTTSNGPIKVRLSKDSRLQLNFDASATNVGGRPVRNQVWSVDSTNPNYYVLNTSEPITKDQPLSICLTGTLRTGSTTGMVTLSATMEGGSGGEVNIINNIDADKMEYFQQ</sequence>
<accession>A0A927GEZ5</accession>
<feature type="compositionally biased region" description="Polar residues" evidence="1">
    <location>
        <begin position="921"/>
        <end position="931"/>
    </location>
</feature>
<evidence type="ECO:0000256" key="2">
    <source>
        <dbReference type="SAM" id="SignalP"/>
    </source>
</evidence>
<keyword evidence="2" id="KW-0732">Signal</keyword>
<dbReference type="Proteomes" id="UP000653797">
    <property type="component" value="Unassembled WGS sequence"/>
</dbReference>
<gene>
    <name evidence="3" type="ORF">IC230_20020</name>
</gene>
<reference evidence="3" key="1">
    <citation type="submission" date="2020-09" db="EMBL/GenBank/DDBJ databases">
        <authorList>
            <person name="Kim M.K."/>
        </authorList>
    </citation>
    <scope>NUCLEOTIDE SEQUENCE</scope>
    <source>
        <strain evidence="3">BT704</strain>
    </source>
</reference>
<proteinExistence type="predicted"/>
<comment type="caution">
    <text evidence="3">The sequence shown here is derived from an EMBL/GenBank/DDBJ whole genome shotgun (WGS) entry which is preliminary data.</text>
</comment>
<feature type="chain" id="PRO_5037577262" description="SD-repeat containing protein B domain-containing protein" evidence="2">
    <location>
        <begin position="21"/>
        <end position="1347"/>
    </location>
</feature>
<dbReference type="EMBL" id="JACXAA010000007">
    <property type="protein sequence ID" value="MBD2755198.1"/>
    <property type="molecule type" value="Genomic_DNA"/>
</dbReference>
<dbReference type="Gene3D" id="2.60.40.10">
    <property type="entry name" value="Immunoglobulins"/>
    <property type="match status" value="1"/>
</dbReference>
<organism evidence="3 4">
    <name type="scientific">Spirosoma validum</name>
    <dbReference type="NCBI Taxonomy" id="2771355"/>
    <lineage>
        <taxon>Bacteria</taxon>
        <taxon>Pseudomonadati</taxon>
        <taxon>Bacteroidota</taxon>
        <taxon>Cytophagia</taxon>
        <taxon>Cytophagales</taxon>
        <taxon>Cytophagaceae</taxon>
        <taxon>Spirosoma</taxon>
    </lineage>
</organism>